<reference evidence="2 3" key="1">
    <citation type="journal article" date="2015" name="Proc. Natl. Acad. Sci. U.S.A.">
        <title>The resurrection genome of Boea hygrometrica: A blueprint for survival of dehydration.</title>
        <authorList>
            <person name="Xiao L."/>
            <person name="Yang G."/>
            <person name="Zhang L."/>
            <person name="Yang X."/>
            <person name="Zhao S."/>
            <person name="Ji Z."/>
            <person name="Zhou Q."/>
            <person name="Hu M."/>
            <person name="Wang Y."/>
            <person name="Chen M."/>
            <person name="Xu Y."/>
            <person name="Jin H."/>
            <person name="Xiao X."/>
            <person name="Hu G."/>
            <person name="Bao F."/>
            <person name="Hu Y."/>
            <person name="Wan P."/>
            <person name="Li L."/>
            <person name="Deng X."/>
            <person name="Kuang T."/>
            <person name="Xiang C."/>
            <person name="Zhu J.K."/>
            <person name="Oliver M.J."/>
            <person name="He Y."/>
        </authorList>
    </citation>
    <scope>NUCLEOTIDE SEQUENCE [LARGE SCALE GENOMIC DNA]</scope>
    <source>
        <strain evidence="3">cv. XS01</strain>
    </source>
</reference>
<dbReference type="EMBL" id="KQ987759">
    <property type="protein sequence ID" value="KZV56865.1"/>
    <property type="molecule type" value="Genomic_DNA"/>
</dbReference>
<proteinExistence type="predicted"/>
<evidence type="ECO:0000313" key="3">
    <source>
        <dbReference type="Proteomes" id="UP000250235"/>
    </source>
</evidence>
<keyword evidence="3" id="KW-1185">Reference proteome</keyword>
<gene>
    <name evidence="2" type="ORF">F511_27732</name>
</gene>
<dbReference type="AlphaFoldDB" id="A0A2Z7DGT0"/>
<protein>
    <submittedName>
        <fullName evidence="2">Uncharacterized protein</fullName>
    </submittedName>
</protein>
<dbReference type="Proteomes" id="UP000250235">
    <property type="component" value="Unassembled WGS sequence"/>
</dbReference>
<name>A0A2Z7DGT0_9LAMI</name>
<sequence length="153" mass="17363">MQLWQQCIEGSEPIVTLLASRRLAPTRFTRKLALHARTETPRQADRNKSDHGKRRRRTAALGVAGGGVAMIPCWRLGAWLQPDLQENWLFTVARTETPRQADRNKSDHGKRRRRTAALGVAGGGVAMRGRRRPFLRYLVQNDSFAPQQREIAI</sequence>
<evidence type="ECO:0000256" key="1">
    <source>
        <dbReference type="SAM" id="MobiDB-lite"/>
    </source>
</evidence>
<accession>A0A2Z7DGT0</accession>
<feature type="region of interest" description="Disordered" evidence="1">
    <location>
        <begin position="33"/>
        <end position="57"/>
    </location>
</feature>
<organism evidence="2 3">
    <name type="scientific">Dorcoceras hygrometricum</name>
    <dbReference type="NCBI Taxonomy" id="472368"/>
    <lineage>
        <taxon>Eukaryota</taxon>
        <taxon>Viridiplantae</taxon>
        <taxon>Streptophyta</taxon>
        <taxon>Embryophyta</taxon>
        <taxon>Tracheophyta</taxon>
        <taxon>Spermatophyta</taxon>
        <taxon>Magnoliopsida</taxon>
        <taxon>eudicotyledons</taxon>
        <taxon>Gunneridae</taxon>
        <taxon>Pentapetalae</taxon>
        <taxon>asterids</taxon>
        <taxon>lamiids</taxon>
        <taxon>Lamiales</taxon>
        <taxon>Gesneriaceae</taxon>
        <taxon>Didymocarpoideae</taxon>
        <taxon>Trichosporeae</taxon>
        <taxon>Loxocarpinae</taxon>
        <taxon>Dorcoceras</taxon>
    </lineage>
</organism>
<feature type="compositionally biased region" description="Basic and acidic residues" evidence="1">
    <location>
        <begin position="36"/>
        <end position="50"/>
    </location>
</feature>
<evidence type="ECO:0000313" key="2">
    <source>
        <dbReference type="EMBL" id="KZV56865.1"/>
    </source>
</evidence>